<keyword evidence="2" id="KW-0418">Kinase</keyword>
<name>A0AAW2RQX9_9LAMI</name>
<protein>
    <submittedName>
        <fullName evidence="2">Serine/threonine-protein kinase PBS1</fullName>
    </submittedName>
</protein>
<keyword evidence="2" id="KW-0808">Transferase</keyword>
<gene>
    <name evidence="2" type="ORF">Sangu_0248600</name>
</gene>
<reference evidence="2" key="2">
    <citation type="journal article" date="2024" name="Plant">
        <title>Genomic evolution and insights into agronomic trait innovations of Sesamum species.</title>
        <authorList>
            <person name="Miao H."/>
            <person name="Wang L."/>
            <person name="Qu L."/>
            <person name="Liu H."/>
            <person name="Sun Y."/>
            <person name="Le M."/>
            <person name="Wang Q."/>
            <person name="Wei S."/>
            <person name="Zheng Y."/>
            <person name="Lin W."/>
            <person name="Duan Y."/>
            <person name="Cao H."/>
            <person name="Xiong S."/>
            <person name="Wang X."/>
            <person name="Wei L."/>
            <person name="Li C."/>
            <person name="Ma Q."/>
            <person name="Ju M."/>
            <person name="Zhao R."/>
            <person name="Li G."/>
            <person name="Mu C."/>
            <person name="Tian Q."/>
            <person name="Mei H."/>
            <person name="Zhang T."/>
            <person name="Gao T."/>
            <person name="Zhang H."/>
        </authorList>
    </citation>
    <scope>NUCLEOTIDE SEQUENCE</scope>
    <source>
        <strain evidence="2">G01</strain>
    </source>
</reference>
<accession>A0AAW2RQX9</accession>
<dbReference type="AlphaFoldDB" id="A0AAW2RQX9"/>
<reference evidence="2" key="1">
    <citation type="submission" date="2020-06" db="EMBL/GenBank/DDBJ databases">
        <authorList>
            <person name="Li T."/>
            <person name="Hu X."/>
            <person name="Zhang T."/>
            <person name="Song X."/>
            <person name="Zhang H."/>
            <person name="Dai N."/>
            <person name="Sheng W."/>
            <person name="Hou X."/>
            <person name="Wei L."/>
        </authorList>
    </citation>
    <scope>NUCLEOTIDE SEQUENCE</scope>
    <source>
        <strain evidence="2">G01</strain>
        <tissue evidence="2">Leaf</tissue>
    </source>
</reference>
<sequence>MEVALMCVRDDAHSRPSMTEVVHEMNYLTSQRYDPNADRGRDRSAAEEGQTENPRELGETLEETSLLNRIQDRQRAVAEAKMWGETWRDKRRQQTQNVTS</sequence>
<feature type="compositionally biased region" description="Basic and acidic residues" evidence="1">
    <location>
        <begin position="35"/>
        <end position="46"/>
    </location>
</feature>
<comment type="caution">
    <text evidence="2">The sequence shown here is derived from an EMBL/GenBank/DDBJ whole genome shotgun (WGS) entry which is preliminary data.</text>
</comment>
<dbReference type="EMBL" id="JACGWK010000001">
    <property type="protein sequence ID" value="KAL0381843.1"/>
    <property type="molecule type" value="Genomic_DNA"/>
</dbReference>
<evidence type="ECO:0000256" key="1">
    <source>
        <dbReference type="SAM" id="MobiDB-lite"/>
    </source>
</evidence>
<dbReference type="GO" id="GO:0016301">
    <property type="term" value="F:kinase activity"/>
    <property type="evidence" value="ECO:0007669"/>
    <property type="project" value="UniProtKB-KW"/>
</dbReference>
<feature type="region of interest" description="Disordered" evidence="1">
    <location>
        <begin position="27"/>
        <end position="62"/>
    </location>
</feature>
<proteinExistence type="predicted"/>
<evidence type="ECO:0000313" key="2">
    <source>
        <dbReference type="EMBL" id="KAL0381843.1"/>
    </source>
</evidence>
<organism evidence="2">
    <name type="scientific">Sesamum angustifolium</name>
    <dbReference type="NCBI Taxonomy" id="2727405"/>
    <lineage>
        <taxon>Eukaryota</taxon>
        <taxon>Viridiplantae</taxon>
        <taxon>Streptophyta</taxon>
        <taxon>Embryophyta</taxon>
        <taxon>Tracheophyta</taxon>
        <taxon>Spermatophyta</taxon>
        <taxon>Magnoliopsida</taxon>
        <taxon>eudicotyledons</taxon>
        <taxon>Gunneridae</taxon>
        <taxon>Pentapetalae</taxon>
        <taxon>asterids</taxon>
        <taxon>lamiids</taxon>
        <taxon>Lamiales</taxon>
        <taxon>Pedaliaceae</taxon>
        <taxon>Sesamum</taxon>
    </lineage>
</organism>